<keyword evidence="4" id="KW-1185">Reference proteome</keyword>
<dbReference type="Proteomes" id="UP000093501">
    <property type="component" value="Unassembled WGS sequence"/>
</dbReference>
<evidence type="ECO:0000256" key="1">
    <source>
        <dbReference type="SAM" id="Phobius"/>
    </source>
</evidence>
<feature type="transmembrane region" description="Helical" evidence="1">
    <location>
        <begin position="15"/>
        <end position="35"/>
    </location>
</feature>
<proteinExistence type="predicted"/>
<keyword evidence="1" id="KW-0812">Transmembrane</keyword>
<evidence type="ECO:0000313" key="3">
    <source>
        <dbReference type="EMBL" id="OCL30925.1"/>
    </source>
</evidence>
<dbReference type="AlphaFoldDB" id="A0A1C0AGT3"/>
<protein>
    <recommendedName>
        <fullName evidence="2">TadE-like domain-containing protein</fullName>
    </recommendedName>
</protein>
<comment type="caution">
    <text evidence="3">The sequence shown here is derived from an EMBL/GenBank/DDBJ whole genome shotgun (WGS) entry which is preliminary data.</text>
</comment>
<feature type="domain" description="TadE-like" evidence="2">
    <location>
        <begin position="22"/>
        <end position="57"/>
    </location>
</feature>
<name>A0A1C0AGT3_9ACTN</name>
<evidence type="ECO:0000313" key="4">
    <source>
        <dbReference type="Proteomes" id="UP000093501"/>
    </source>
</evidence>
<dbReference type="InterPro" id="IPR012495">
    <property type="entry name" value="TadE-like_dom"/>
</dbReference>
<organism evidence="3 4">
    <name type="scientific">Tessaracoccus lapidicaptus</name>
    <dbReference type="NCBI Taxonomy" id="1427523"/>
    <lineage>
        <taxon>Bacteria</taxon>
        <taxon>Bacillati</taxon>
        <taxon>Actinomycetota</taxon>
        <taxon>Actinomycetes</taxon>
        <taxon>Propionibacteriales</taxon>
        <taxon>Propionibacteriaceae</taxon>
        <taxon>Tessaracoccus</taxon>
    </lineage>
</organism>
<dbReference type="PROSITE" id="PS00430">
    <property type="entry name" value="TONB_DEPENDENT_REC_1"/>
    <property type="match status" value="1"/>
</dbReference>
<gene>
    <name evidence="3" type="ORF">BCR15_10715</name>
</gene>
<evidence type="ECO:0000259" key="2">
    <source>
        <dbReference type="Pfam" id="PF07811"/>
    </source>
</evidence>
<dbReference type="Pfam" id="PF07811">
    <property type="entry name" value="TadE"/>
    <property type="match status" value="1"/>
</dbReference>
<keyword evidence="1" id="KW-0472">Membrane</keyword>
<dbReference type="EMBL" id="MBQD01000027">
    <property type="protein sequence ID" value="OCL30925.1"/>
    <property type="molecule type" value="Genomic_DNA"/>
</dbReference>
<dbReference type="RefSeq" id="WP_068752850.1">
    <property type="nucleotide sequence ID" value="NZ_MBQD01000027.1"/>
</dbReference>
<reference evidence="4" key="1">
    <citation type="submission" date="2016-07" db="EMBL/GenBank/DDBJ databases">
        <authorList>
            <person name="Florea S."/>
            <person name="Webb J.S."/>
            <person name="Jaromczyk J."/>
            <person name="Schardl C.L."/>
        </authorList>
    </citation>
    <scope>NUCLEOTIDE SEQUENCE [LARGE SCALE GENOMIC DNA]</scope>
    <source>
        <strain evidence="4">IPBSL-7</strain>
    </source>
</reference>
<dbReference type="InterPro" id="IPR010916">
    <property type="entry name" value="TonB_box_CS"/>
</dbReference>
<accession>A0A1C0AGT3</accession>
<keyword evidence="1" id="KW-1133">Transmembrane helix</keyword>
<sequence length="129" mass="13291">MCRPTSPPDQDQRGLSSSVLSTILFPLVLSALWLAMQWAMLSWAQATAHAAAQDGARAAAALDATPAHGQAAAAAAADNGSLDTVQVTANRTARLTTVTVTGMALRVIPGFPVRIDVTATAPTQRLTPS</sequence>